<evidence type="ECO:0000313" key="2">
    <source>
        <dbReference type="EMBL" id="GIU66361.1"/>
    </source>
</evidence>
<dbReference type="EMBL" id="BPFZ01000002">
    <property type="protein sequence ID" value="GIU66361.1"/>
    <property type="molecule type" value="Genomic_DNA"/>
</dbReference>
<dbReference type="SMART" id="SM00271">
    <property type="entry name" value="DnaJ"/>
    <property type="match status" value="1"/>
</dbReference>
<protein>
    <submittedName>
        <fullName evidence="2">Molecular chaperone DnaJ</fullName>
    </submittedName>
</protein>
<dbReference type="PRINTS" id="PR00625">
    <property type="entry name" value="JDOMAIN"/>
</dbReference>
<dbReference type="Pfam" id="PF00226">
    <property type="entry name" value="DnaJ"/>
    <property type="match status" value="1"/>
</dbReference>
<dbReference type="InterPro" id="IPR001623">
    <property type="entry name" value="DnaJ_domain"/>
</dbReference>
<evidence type="ECO:0000259" key="1">
    <source>
        <dbReference type="PROSITE" id="PS50076"/>
    </source>
</evidence>
<comment type="caution">
    <text evidence="2">The sequence shown here is derived from an EMBL/GenBank/DDBJ whole genome shotgun (WGS) entry which is preliminary data.</text>
</comment>
<sequence length="208" mass="23080">MTDQFSYRPKFVDIRVRKPPVVKINPDIQMCEHDGCGAEATCRAPKSRDNPGEIWHFCEKHAALYNKNWNFFEGMSEDDAQAHRQAAAHGGRPTWTFRASANSPDAHVFKRVAAGEEPINLFNTMSKRRGASSHPQSSAQPARPTAPVLKALDTLGLDAHADNAKVRSTYAALVRQYHPDSNGGDRSAETRLNAVVKAYKILKTARRA</sequence>
<evidence type="ECO:0000313" key="3">
    <source>
        <dbReference type="Proteomes" id="UP001161064"/>
    </source>
</evidence>
<name>A0ABQ4PTQ5_9PROT</name>
<dbReference type="PROSITE" id="PS50076">
    <property type="entry name" value="DNAJ_2"/>
    <property type="match status" value="1"/>
</dbReference>
<dbReference type="InterPro" id="IPR036869">
    <property type="entry name" value="J_dom_sf"/>
</dbReference>
<organism evidence="2 3">
    <name type="scientific">Candidatus Phycosocius spiralis</name>
    <dbReference type="NCBI Taxonomy" id="2815099"/>
    <lineage>
        <taxon>Bacteria</taxon>
        <taxon>Pseudomonadati</taxon>
        <taxon>Pseudomonadota</taxon>
        <taxon>Alphaproteobacteria</taxon>
        <taxon>Caulobacterales</taxon>
        <taxon>Caulobacterales incertae sedis</taxon>
        <taxon>Candidatus Phycosocius</taxon>
    </lineage>
</organism>
<reference evidence="2" key="2">
    <citation type="journal article" date="2023" name="ISME Commun">
        <title>Characterization of a bloom-associated alphaproteobacterial lineage, 'Candidatus Phycosocius': insights into freshwater algal-bacterial interactions.</title>
        <authorList>
            <person name="Tanabe Y."/>
            <person name="Yamaguchi H."/>
            <person name="Yoshida M."/>
            <person name="Kai A."/>
            <person name="Okazaki Y."/>
        </authorList>
    </citation>
    <scope>NUCLEOTIDE SEQUENCE</scope>
    <source>
        <strain evidence="2">BOTRYCO-1</strain>
    </source>
</reference>
<dbReference type="SUPFAM" id="SSF46565">
    <property type="entry name" value="Chaperone J-domain"/>
    <property type="match status" value="1"/>
</dbReference>
<accession>A0ABQ4PTQ5</accession>
<reference evidence="2" key="1">
    <citation type="submission" date="2021-05" db="EMBL/GenBank/DDBJ databases">
        <authorList>
            <person name="Tanabe Y."/>
        </authorList>
    </citation>
    <scope>NUCLEOTIDE SEQUENCE</scope>
    <source>
        <strain evidence="2">BOTRYCO-1</strain>
    </source>
</reference>
<feature type="domain" description="J" evidence="1">
    <location>
        <begin position="150"/>
        <end position="207"/>
    </location>
</feature>
<gene>
    <name evidence="2" type="ORF">PsB1_0515</name>
</gene>
<dbReference type="CDD" id="cd06257">
    <property type="entry name" value="DnaJ"/>
    <property type="match status" value="1"/>
</dbReference>
<dbReference type="Proteomes" id="UP001161064">
    <property type="component" value="Unassembled WGS sequence"/>
</dbReference>
<dbReference type="Gene3D" id="1.10.287.110">
    <property type="entry name" value="DnaJ domain"/>
    <property type="match status" value="1"/>
</dbReference>
<keyword evidence="3" id="KW-1185">Reference proteome</keyword>
<dbReference type="RefSeq" id="WP_284358873.1">
    <property type="nucleotide sequence ID" value="NZ_BPFZ01000002.1"/>
</dbReference>
<proteinExistence type="predicted"/>